<dbReference type="PIRSF" id="PIRSF002786">
    <property type="entry name" value="XcpX"/>
    <property type="match status" value="1"/>
</dbReference>
<evidence type="ECO:0000256" key="7">
    <source>
        <dbReference type="ARBA" id="ARBA00022927"/>
    </source>
</evidence>
<feature type="domain" description="T2SS protein K second SAM-like" evidence="11">
    <location>
        <begin position="224"/>
        <end position="291"/>
    </location>
</feature>
<dbReference type="RefSeq" id="WP_205159165.1">
    <property type="nucleotide sequence ID" value="NZ_JAFEUM010000006.1"/>
</dbReference>
<dbReference type="InterPro" id="IPR005628">
    <property type="entry name" value="GspK"/>
</dbReference>
<evidence type="ECO:0000313" key="14">
    <source>
        <dbReference type="Proteomes" id="UP000809621"/>
    </source>
</evidence>
<keyword evidence="3 10" id="KW-0813">Transport</keyword>
<evidence type="ECO:0000313" key="13">
    <source>
        <dbReference type="EMBL" id="MBM7037650.1"/>
    </source>
</evidence>
<protein>
    <recommendedName>
        <fullName evidence="10">Type II secretion system protein K</fullName>
    </recommendedName>
</protein>
<dbReference type="PANTHER" id="PTHR38831">
    <property type="entry name" value="TYPE II SECRETION SYSTEM PROTEIN K"/>
    <property type="match status" value="1"/>
</dbReference>
<dbReference type="PANTHER" id="PTHR38831:SF1">
    <property type="entry name" value="TYPE II SECRETION SYSTEM PROTEIN K-RELATED"/>
    <property type="match status" value="1"/>
</dbReference>
<evidence type="ECO:0000256" key="4">
    <source>
        <dbReference type="ARBA" id="ARBA00022475"/>
    </source>
</evidence>
<feature type="domain" description="T2SS protein K first SAM-like" evidence="12">
    <location>
        <begin position="108"/>
        <end position="219"/>
    </location>
</feature>
<dbReference type="InterPro" id="IPR038072">
    <property type="entry name" value="GspK_central_sf"/>
</dbReference>
<evidence type="ECO:0000256" key="6">
    <source>
        <dbReference type="ARBA" id="ARBA00022692"/>
    </source>
</evidence>
<comment type="similarity">
    <text evidence="2 10">Belongs to the GSP K family.</text>
</comment>
<dbReference type="EMBL" id="JAFEUM010000006">
    <property type="protein sequence ID" value="MBM7037650.1"/>
    <property type="molecule type" value="Genomic_DNA"/>
</dbReference>
<evidence type="ECO:0000256" key="5">
    <source>
        <dbReference type="ARBA" id="ARBA00022519"/>
    </source>
</evidence>
<dbReference type="Pfam" id="PF03934">
    <property type="entry name" value="T2SSK"/>
    <property type="match status" value="1"/>
</dbReference>
<name>A0ABS2HJG2_9VIBR</name>
<sequence length="343" mass="38398">MWGQSRLGRRHQSGVALIVVLMLLAIMAAIAATMSERLTLGISRSAQKNDHQQAYWYAVGVEQLAKYGIEESFSDSDTVNLSQPWALDDQVFPLDYGEARGRMVDKQACFNLNGLAQLSLDGSENQRPYLMLALIQLLKSKQIDEYQAEVIVDSLYEFVDSDSSVVTLSGVEESSYEALKPAYLTPNGLLSDSSELRSIYQVDRNVMHQLHGLVCALPTDQYLLNVNTVREWQAPLLEAMFNGELSLDDATQLIENRPFDGWGSVDEFMQEGVINALNSDIKNNAKAHFSVDSSYFELDGEVLVGDSRIRVRSLFFSNDKQSVQVVRRRFGGIVERIPNPEAE</sequence>
<keyword evidence="6" id="KW-0812">Transmembrane</keyword>
<proteinExistence type="inferred from homology"/>
<dbReference type="Pfam" id="PF21687">
    <property type="entry name" value="T2SSK_1st"/>
    <property type="match status" value="1"/>
</dbReference>
<dbReference type="Gene3D" id="1.10.40.60">
    <property type="entry name" value="EpsJ-like"/>
    <property type="match status" value="2"/>
</dbReference>
<reference evidence="13 14" key="1">
    <citation type="submission" date="2021-02" db="EMBL/GenBank/DDBJ databases">
        <authorList>
            <person name="Park J.-S."/>
        </authorList>
    </citation>
    <scope>NUCLEOTIDE SEQUENCE [LARGE SCALE GENOMIC DNA]</scope>
    <source>
        <strain evidence="13 14">188UL20-2</strain>
    </source>
</reference>
<evidence type="ECO:0000256" key="3">
    <source>
        <dbReference type="ARBA" id="ARBA00022448"/>
    </source>
</evidence>
<dbReference type="SUPFAM" id="SSF54523">
    <property type="entry name" value="Pili subunits"/>
    <property type="match status" value="1"/>
</dbReference>
<evidence type="ECO:0000256" key="2">
    <source>
        <dbReference type="ARBA" id="ARBA00007246"/>
    </source>
</evidence>
<keyword evidence="5 10" id="KW-0997">Cell inner membrane</keyword>
<gene>
    <name evidence="13" type="primary">gspK</name>
    <name evidence="13" type="ORF">JQC93_14660</name>
</gene>
<keyword evidence="4 10" id="KW-1003">Cell membrane</keyword>
<dbReference type="InterPro" id="IPR049031">
    <property type="entry name" value="T2SSK_SAM-like_1st"/>
</dbReference>
<evidence type="ECO:0000256" key="10">
    <source>
        <dbReference type="PIRNR" id="PIRNR002786"/>
    </source>
</evidence>
<keyword evidence="14" id="KW-1185">Reference proteome</keyword>
<comment type="subcellular location">
    <subcellularLocation>
        <location evidence="1 10">Cell inner membrane</location>
    </subcellularLocation>
</comment>
<accession>A0ABS2HJG2</accession>
<comment type="caution">
    <text evidence="13">The sequence shown here is derived from an EMBL/GenBank/DDBJ whole genome shotgun (WGS) entry which is preliminary data.</text>
</comment>
<dbReference type="InterPro" id="IPR045584">
    <property type="entry name" value="Pilin-like"/>
</dbReference>
<keyword evidence="9 10" id="KW-0472">Membrane</keyword>
<evidence type="ECO:0000259" key="11">
    <source>
        <dbReference type="Pfam" id="PF03934"/>
    </source>
</evidence>
<dbReference type="Proteomes" id="UP000809621">
    <property type="component" value="Unassembled WGS sequence"/>
</dbReference>
<evidence type="ECO:0000256" key="9">
    <source>
        <dbReference type="ARBA" id="ARBA00023136"/>
    </source>
</evidence>
<dbReference type="SUPFAM" id="SSF158544">
    <property type="entry name" value="GspK insert domain-like"/>
    <property type="match status" value="2"/>
</dbReference>
<evidence type="ECO:0000256" key="1">
    <source>
        <dbReference type="ARBA" id="ARBA00004533"/>
    </source>
</evidence>
<keyword evidence="8" id="KW-1133">Transmembrane helix</keyword>
<organism evidence="13 14">
    <name type="scientific">Vibrio ulleungensis</name>
    <dbReference type="NCBI Taxonomy" id="2807619"/>
    <lineage>
        <taxon>Bacteria</taxon>
        <taxon>Pseudomonadati</taxon>
        <taxon>Pseudomonadota</taxon>
        <taxon>Gammaproteobacteria</taxon>
        <taxon>Vibrionales</taxon>
        <taxon>Vibrionaceae</taxon>
        <taxon>Vibrio</taxon>
    </lineage>
</organism>
<dbReference type="InterPro" id="IPR049179">
    <property type="entry name" value="T2SSK_SAM-like_2nd"/>
</dbReference>
<dbReference type="NCBIfam" id="NF037980">
    <property type="entry name" value="T2SS_GspK"/>
    <property type="match status" value="1"/>
</dbReference>
<evidence type="ECO:0000259" key="12">
    <source>
        <dbReference type="Pfam" id="PF21687"/>
    </source>
</evidence>
<dbReference type="Gene3D" id="3.30.1300.30">
    <property type="entry name" value="GSPII I/J protein-like"/>
    <property type="match status" value="1"/>
</dbReference>
<evidence type="ECO:0000256" key="8">
    <source>
        <dbReference type="ARBA" id="ARBA00022989"/>
    </source>
</evidence>
<keyword evidence="7" id="KW-0653">Protein transport</keyword>